<dbReference type="Pfam" id="PF26295">
    <property type="entry name" value="PDDEXK_17"/>
    <property type="match status" value="1"/>
</dbReference>
<accession>C7NSZ5</accession>
<evidence type="ECO:0000313" key="2">
    <source>
        <dbReference type="EMBL" id="ACV12070.1"/>
    </source>
</evidence>
<reference evidence="2 3" key="1">
    <citation type="journal article" date="2009" name="Stand. Genomic Sci.">
        <title>Complete genome sequence of Halorhabdus utahensis type strain (AX-2).</title>
        <authorList>
            <person name="Anderson I."/>
            <person name="Tindall B.J."/>
            <person name="Pomrenke H."/>
            <person name="Goker M."/>
            <person name="Lapidus A."/>
            <person name="Nolan M."/>
            <person name="Copeland A."/>
            <person name="Glavina Del Rio T."/>
            <person name="Chen F."/>
            <person name="Tice H."/>
            <person name="Cheng J.F."/>
            <person name="Lucas S."/>
            <person name="Chertkov O."/>
            <person name="Bruce D."/>
            <person name="Brettin T."/>
            <person name="Detter J.C."/>
            <person name="Han C."/>
            <person name="Goodwin L."/>
            <person name="Land M."/>
            <person name="Hauser L."/>
            <person name="Chang Y.J."/>
            <person name="Jeffries C.D."/>
            <person name="Pitluck S."/>
            <person name="Pati A."/>
            <person name="Mavromatis K."/>
            <person name="Ivanova N."/>
            <person name="Ovchinnikova G."/>
            <person name="Chen A."/>
            <person name="Palaniappan K."/>
            <person name="Chain P."/>
            <person name="Rohde M."/>
            <person name="Bristow J."/>
            <person name="Eisen J.A."/>
            <person name="Markowitz V."/>
            <person name="Hugenholtz P."/>
            <person name="Kyrpides N.C."/>
            <person name="Klenk H.P."/>
        </authorList>
    </citation>
    <scope>NUCLEOTIDE SEQUENCE [LARGE SCALE GENOMIC DNA]</scope>
    <source>
        <strain evidence="3">DSM 12940 / JCM 11049 / AX-2</strain>
    </source>
</reference>
<dbReference type="EMBL" id="CP001687">
    <property type="protein sequence ID" value="ACV12070.1"/>
    <property type="molecule type" value="Genomic_DNA"/>
</dbReference>
<dbReference type="GeneID" id="8384192"/>
<dbReference type="KEGG" id="hut:Huta_1901"/>
<proteinExistence type="predicted"/>
<dbReference type="HOGENOM" id="CLU_1529198_0_0_2"/>
<organism evidence="2 3">
    <name type="scientific">Halorhabdus utahensis (strain DSM 12940 / JCM 11049 / AX-2)</name>
    <dbReference type="NCBI Taxonomy" id="519442"/>
    <lineage>
        <taxon>Archaea</taxon>
        <taxon>Methanobacteriati</taxon>
        <taxon>Methanobacteriota</taxon>
        <taxon>Stenosarchaea group</taxon>
        <taxon>Halobacteria</taxon>
        <taxon>Halobacteriales</taxon>
        <taxon>Haloarculaceae</taxon>
        <taxon>Halorhabdus</taxon>
    </lineage>
</organism>
<gene>
    <name evidence="2" type="ordered locus">Huta_1901</name>
</gene>
<dbReference type="Proteomes" id="UP000002071">
    <property type="component" value="Chromosome"/>
</dbReference>
<evidence type="ECO:0000259" key="1">
    <source>
        <dbReference type="Pfam" id="PF26295"/>
    </source>
</evidence>
<dbReference type="OrthoDB" id="350162at2157"/>
<name>C7NSZ5_HALUD</name>
<evidence type="ECO:0000313" key="3">
    <source>
        <dbReference type="Proteomes" id="UP000002071"/>
    </source>
</evidence>
<protein>
    <recommendedName>
        <fullName evidence="1">PD-(D/E)XK nuclease-like domain-containing protein</fullName>
    </recommendedName>
</protein>
<dbReference type="RefSeq" id="WP_015789642.1">
    <property type="nucleotide sequence ID" value="NC_013158.1"/>
</dbReference>
<keyword evidence="3" id="KW-1185">Reference proteome</keyword>
<dbReference type="AlphaFoldDB" id="C7NSZ5"/>
<sequence>MQFDHKGSSNQRITIEDVDHFPNKEKGMFGEFLSGIYLKSQIRQTPSLLADIEIENADTKIWISHVNGPSVVQRLSFLDDDSDKEVSWEPDFSFEATLPDYDVSRRIFIEAKTGSSKLKGDQRRAIQLAAEQKAPERKTGLSQPTSPDKRLVYFCQVQLERTAIELTYNRISPDQ</sequence>
<dbReference type="InterPro" id="IPR059118">
    <property type="entry name" value="PDDEXK_dom_halobact"/>
</dbReference>
<feature type="domain" description="PD-(D/E)XK nuclease-like" evidence="1">
    <location>
        <begin position="79"/>
        <end position="132"/>
    </location>
</feature>